<feature type="compositionally biased region" description="Basic and acidic residues" evidence="1">
    <location>
        <begin position="67"/>
        <end position="82"/>
    </location>
</feature>
<dbReference type="InterPro" id="IPR029048">
    <property type="entry name" value="HSP70_C_sf"/>
</dbReference>
<evidence type="ECO:0000313" key="3">
    <source>
        <dbReference type="Proteomes" id="UP001140094"/>
    </source>
</evidence>
<feature type="non-terminal residue" evidence="2">
    <location>
        <position position="1"/>
    </location>
</feature>
<proteinExistence type="predicted"/>
<name>A0A9W8HU33_9FUNG</name>
<organism evidence="2 3">
    <name type="scientific">Coemansia guatemalensis</name>
    <dbReference type="NCBI Taxonomy" id="2761395"/>
    <lineage>
        <taxon>Eukaryota</taxon>
        <taxon>Fungi</taxon>
        <taxon>Fungi incertae sedis</taxon>
        <taxon>Zoopagomycota</taxon>
        <taxon>Kickxellomycotina</taxon>
        <taxon>Kickxellomycetes</taxon>
        <taxon>Kickxellales</taxon>
        <taxon>Kickxellaceae</taxon>
        <taxon>Coemansia</taxon>
    </lineage>
</organism>
<accession>A0A9W8HU33</accession>
<dbReference type="OrthoDB" id="434160at2759"/>
<dbReference type="Gene3D" id="1.20.1270.10">
    <property type="match status" value="1"/>
</dbReference>
<keyword evidence="3" id="KW-1185">Reference proteome</keyword>
<dbReference type="Proteomes" id="UP001140094">
    <property type="component" value="Unassembled WGS sequence"/>
</dbReference>
<comment type="caution">
    <text evidence="2">The sequence shown here is derived from an EMBL/GenBank/DDBJ whole genome shotgun (WGS) entry which is preliminary data.</text>
</comment>
<dbReference type="EMBL" id="JANBUO010001886">
    <property type="protein sequence ID" value="KAJ2796481.1"/>
    <property type="molecule type" value="Genomic_DNA"/>
</dbReference>
<gene>
    <name evidence="2" type="primary">SSE1_2</name>
    <name evidence="2" type="ORF">H4R20_005516</name>
</gene>
<dbReference type="AlphaFoldDB" id="A0A9W8HU33"/>
<feature type="compositionally biased region" description="Low complexity" evidence="1">
    <location>
        <begin position="83"/>
        <end position="97"/>
    </location>
</feature>
<protein>
    <submittedName>
        <fullName evidence="2">Adenyl-nucleotide exchange factor sse1</fullName>
    </submittedName>
</protein>
<feature type="region of interest" description="Disordered" evidence="1">
    <location>
        <begin position="60"/>
        <end position="112"/>
    </location>
</feature>
<reference evidence="2" key="1">
    <citation type="submission" date="2022-07" db="EMBL/GenBank/DDBJ databases">
        <title>Phylogenomic reconstructions and comparative analyses of Kickxellomycotina fungi.</title>
        <authorList>
            <person name="Reynolds N.K."/>
            <person name="Stajich J.E."/>
            <person name="Barry K."/>
            <person name="Grigoriev I.V."/>
            <person name="Crous P."/>
            <person name="Smith M.E."/>
        </authorList>
    </citation>
    <scope>NUCLEOTIDE SEQUENCE</scope>
    <source>
        <strain evidence="2">NRRL 1565</strain>
    </source>
</reference>
<evidence type="ECO:0000256" key="1">
    <source>
        <dbReference type="SAM" id="MobiDB-lite"/>
    </source>
</evidence>
<dbReference type="SUPFAM" id="SSF100934">
    <property type="entry name" value="Heat shock protein 70kD (HSP70), C-terminal subdomain"/>
    <property type="match status" value="1"/>
</dbReference>
<sequence length="112" mass="12730">EERYSHITPEERQKIIDRAEKVQEWLDEKLSKQSQKNKWDAPVVFANEIKKQREELVYFASPIMSRPKPEPKPEPKVEEPPKSEGTPAGSGTGTPAEDQNKAKGVADEMDVD</sequence>
<evidence type="ECO:0000313" key="2">
    <source>
        <dbReference type="EMBL" id="KAJ2796481.1"/>
    </source>
</evidence>